<feature type="domain" description="PD-(D/E)XK endonuclease-like" evidence="1">
    <location>
        <begin position="37"/>
        <end position="332"/>
    </location>
</feature>
<proteinExistence type="predicted"/>
<sequence length="369" mass="42746">MRHLLPLPSNGWSLRSPAFLWRCSSVTDLVITNSLIKSFKGCQQATKYKHVDLIGPKLNRAKPLTRGSWFHSLLEAKYKGESVTDAHKAEVVKFGKLFDEEKEALGDLPREMAQLFKAYQWHYGKDAGWKVHEVEIKLEAELPNGMQGQGKADLLIEDEYGLWAVDHKTHNRLPRTDYRLLDFQSPYYIWMFRQCGIPVDGFIWNYIVPKAPQPLKWGVRDGRLLKKQPHTDYPTAYADAKAHDALEDDDVAALLARLKEERYDRDKVQLSPVFRRDLMEKNDAMVQRVIDDISHTGDRYARWREALDKDPEMLVERTVSRNCEWCSYRSLCIAELVGQDAEGVRRREFQSHDPFAYYEGGNTVDGELL</sequence>
<reference evidence="2 3" key="1">
    <citation type="journal article" date="2011" name="Appl. Environ. Microbiol.">
        <title>Characterization of the genome of the polyvalent lytic bacteriophage GTE2, which has potential for biocontrol of Gordonia-, Rhodococcus-, and Nocardia-stabilized foams in activated sludge plants.</title>
        <authorList>
            <person name="Petrovski S."/>
            <person name="Seviour R.J."/>
            <person name="Tillett D."/>
        </authorList>
    </citation>
    <scope>NUCLEOTIDE SEQUENCE [LARGE SCALE GENOMIC DNA]</scope>
</reference>
<protein>
    <recommendedName>
        <fullName evidence="1">PD-(D/E)XK endonuclease-like domain-containing protein</fullName>
    </recommendedName>
</protein>
<dbReference type="EMBL" id="HQ403646">
    <property type="protein sequence ID" value="ADX42619.1"/>
    <property type="molecule type" value="Genomic_DNA"/>
</dbReference>
<name>F8S0U4_9CAUD</name>
<dbReference type="Pfam" id="PF12705">
    <property type="entry name" value="PDDEXK_1"/>
    <property type="match status" value="1"/>
</dbReference>
<dbReference type="GeneID" id="10896987"/>
<keyword evidence="3" id="KW-1185">Reference proteome</keyword>
<organism evidence="2 3">
    <name type="scientific">Gordonia phage GTE2</name>
    <dbReference type="NCBI Taxonomy" id="981323"/>
    <lineage>
        <taxon>Viruses</taxon>
        <taxon>Duplodnaviria</taxon>
        <taxon>Heunggongvirae</taxon>
        <taxon>Uroviricota</taxon>
        <taxon>Caudoviricetes</taxon>
        <taxon>Emalynvirus</taxon>
        <taxon>Emalynvirus GTE2</taxon>
    </lineage>
</organism>
<evidence type="ECO:0000313" key="3">
    <source>
        <dbReference type="Proteomes" id="UP000202663"/>
    </source>
</evidence>
<dbReference type="RefSeq" id="YP_004678803.1">
    <property type="nucleotide sequence ID" value="NC_015720.1"/>
</dbReference>
<dbReference type="Gene3D" id="3.90.320.10">
    <property type="match status" value="1"/>
</dbReference>
<evidence type="ECO:0000313" key="2">
    <source>
        <dbReference type="EMBL" id="ADX42619.1"/>
    </source>
</evidence>
<dbReference type="InterPro" id="IPR038726">
    <property type="entry name" value="PDDEXK_AddAB-type"/>
</dbReference>
<dbReference type="KEGG" id="vg:10896987"/>
<dbReference type="OrthoDB" id="3972at10239"/>
<dbReference type="InterPro" id="IPR011604">
    <property type="entry name" value="PDDEXK-like_dom_sf"/>
</dbReference>
<accession>F8S0U4</accession>
<dbReference type="Proteomes" id="UP000202663">
    <property type="component" value="Segment"/>
</dbReference>
<evidence type="ECO:0000259" key="1">
    <source>
        <dbReference type="Pfam" id="PF12705"/>
    </source>
</evidence>